<feature type="domain" description="Sulfatase N-terminal" evidence="4">
    <location>
        <begin position="6"/>
        <end position="385"/>
    </location>
</feature>
<dbReference type="InterPro" id="IPR000917">
    <property type="entry name" value="Sulfatase_N"/>
</dbReference>
<dbReference type="Proteomes" id="UP000094869">
    <property type="component" value="Unassembled WGS sequence"/>
</dbReference>
<name>A0ABX3AHU8_9FIRM</name>
<evidence type="ECO:0000256" key="1">
    <source>
        <dbReference type="ARBA" id="ARBA00008779"/>
    </source>
</evidence>
<keyword evidence="6" id="KW-1185">Reference proteome</keyword>
<evidence type="ECO:0000313" key="6">
    <source>
        <dbReference type="Proteomes" id="UP000094869"/>
    </source>
</evidence>
<evidence type="ECO:0000313" key="5">
    <source>
        <dbReference type="EMBL" id="ODR54367.1"/>
    </source>
</evidence>
<comment type="caution">
    <text evidence="5">The sequence shown here is derived from an EMBL/GenBank/DDBJ whole genome shotgun (WGS) entry which is preliminary data.</text>
</comment>
<dbReference type="Gene3D" id="3.40.720.10">
    <property type="entry name" value="Alkaline Phosphatase, subunit A"/>
    <property type="match status" value="1"/>
</dbReference>
<dbReference type="InterPro" id="IPR024607">
    <property type="entry name" value="Sulfatase_CS"/>
</dbReference>
<reference evidence="5 6" key="1">
    <citation type="submission" date="2016-08" db="EMBL/GenBank/DDBJ databases">
        <title>Characterization of Isolates of Eisenbergiella tayi Derived from Blood Cultures, Using Whole Genome Sequencing.</title>
        <authorList>
            <person name="Bernier A.-M."/>
            <person name="Burdz T."/>
            <person name="Wiebe D."/>
            <person name="Bernard K."/>
        </authorList>
    </citation>
    <scope>NUCLEOTIDE SEQUENCE [LARGE SCALE GENOMIC DNA]</scope>
    <source>
        <strain evidence="5 6">NML120146</strain>
    </source>
</reference>
<dbReference type="PANTHER" id="PTHR45953:SF1">
    <property type="entry name" value="IDURONATE 2-SULFATASE"/>
    <property type="match status" value="1"/>
</dbReference>
<dbReference type="PANTHER" id="PTHR45953">
    <property type="entry name" value="IDURONATE 2-SULFATASE"/>
    <property type="match status" value="1"/>
</dbReference>
<comment type="similarity">
    <text evidence="1">Belongs to the sulfatase family.</text>
</comment>
<dbReference type="InterPro" id="IPR017850">
    <property type="entry name" value="Alkaline_phosphatase_core_sf"/>
</dbReference>
<keyword evidence="3" id="KW-0378">Hydrolase</keyword>
<evidence type="ECO:0000256" key="3">
    <source>
        <dbReference type="ARBA" id="ARBA00022801"/>
    </source>
</evidence>
<sequence length="493" mass="56636">MERKKPNIIFILNDHQVNYGHGNQGVRIKRPVFDRFASEGVRFEKAYSVCPLCGPARRSMLTGLYPHNHGELINDEDHPYDKPVYLDILHENGYDNYYYGKWHAGPGTALDHHCSGFNYPSYNNPYNKPEYKEYLERNGLPEPVIHIEHNFTNYFDYDQMKEGSDYKQDRAWCNEHASGIMLTPPETHEAFFLADMACRKLQELSENSEEKPFHMRIDFWGPHQPYFPSREFADMYRPEDIPEYPSFGEDVTKSGKPEIYQSEDNRGISKDGKLVWPNPLPWNVWQEVLARAYAQITQMDAAVGKILEAVQRYGFGENTIVIWTTDHGDALACHGGHFDKRSYMPEEMLRVPLAVRYPEVLPAGLVSNSLASNLDVAVTMLDAAGLSFPEGADGKSLLTAGEGTDNLFREYIVCETHGHLEKHFGRAVITQRYKYIYNFGQKDELYDLCSDPYELNNLAQTETFAPVLKQIQKYLVEWAQSSRDTLPEKLGAE</sequence>
<dbReference type="RefSeq" id="WP_069411196.1">
    <property type="nucleotide sequence ID" value="NZ_DBFYTW010000400.1"/>
</dbReference>
<keyword evidence="2" id="KW-0479">Metal-binding</keyword>
<proteinExistence type="inferred from homology"/>
<dbReference type="Pfam" id="PF00884">
    <property type="entry name" value="Sulfatase"/>
    <property type="match status" value="1"/>
</dbReference>
<evidence type="ECO:0000256" key="2">
    <source>
        <dbReference type="ARBA" id="ARBA00022723"/>
    </source>
</evidence>
<dbReference type="EMBL" id="MEHD01000025">
    <property type="protein sequence ID" value="ODR54367.1"/>
    <property type="molecule type" value="Genomic_DNA"/>
</dbReference>
<protein>
    <recommendedName>
        <fullName evidence="4">Sulfatase N-terminal domain-containing protein</fullName>
    </recommendedName>
</protein>
<accession>A0ABX3AHU8</accession>
<dbReference type="CDD" id="cd16033">
    <property type="entry name" value="sulfatase_like"/>
    <property type="match status" value="1"/>
</dbReference>
<organism evidence="5 6">
    <name type="scientific">Eisenbergiella tayi</name>
    <dbReference type="NCBI Taxonomy" id="1432052"/>
    <lineage>
        <taxon>Bacteria</taxon>
        <taxon>Bacillati</taxon>
        <taxon>Bacillota</taxon>
        <taxon>Clostridia</taxon>
        <taxon>Lachnospirales</taxon>
        <taxon>Lachnospiraceae</taxon>
        <taxon>Eisenbergiella</taxon>
    </lineage>
</organism>
<evidence type="ECO:0000259" key="4">
    <source>
        <dbReference type="Pfam" id="PF00884"/>
    </source>
</evidence>
<dbReference type="SUPFAM" id="SSF53649">
    <property type="entry name" value="Alkaline phosphatase-like"/>
    <property type="match status" value="1"/>
</dbReference>
<dbReference type="PROSITE" id="PS00523">
    <property type="entry name" value="SULFATASE_1"/>
    <property type="match status" value="1"/>
</dbReference>
<gene>
    <name evidence="5" type="ORF">BEI63_15415</name>
</gene>